<reference evidence="7 8" key="1">
    <citation type="journal article" date="2015" name="Plant Cell">
        <title>Oil accumulation by the oleaginous diatom Fistulifera solaris as revealed by the genome and transcriptome.</title>
        <authorList>
            <person name="Tanaka T."/>
            <person name="Maeda Y."/>
            <person name="Veluchamy A."/>
            <person name="Tanaka M."/>
            <person name="Abida H."/>
            <person name="Marechal E."/>
            <person name="Bowler C."/>
            <person name="Muto M."/>
            <person name="Sunaga Y."/>
            <person name="Tanaka M."/>
            <person name="Yoshino T."/>
            <person name="Taniguchi T."/>
            <person name="Fukuda Y."/>
            <person name="Nemoto M."/>
            <person name="Matsumoto M."/>
            <person name="Wong P.S."/>
            <person name="Aburatani S."/>
            <person name="Fujibuchi W."/>
        </authorList>
    </citation>
    <scope>NUCLEOTIDE SEQUENCE [LARGE SCALE GENOMIC DNA]</scope>
    <source>
        <strain evidence="7 8">JPCC DA0580</strain>
    </source>
</reference>
<dbReference type="EMBL" id="BDSP01000256">
    <property type="protein sequence ID" value="GAX27383.1"/>
    <property type="molecule type" value="Genomic_DNA"/>
</dbReference>
<keyword evidence="2 4" id="KW-0963">Cytoplasm</keyword>
<dbReference type="GO" id="GO:0031047">
    <property type="term" value="P:regulatory ncRNA-mediated gene silencing"/>
    <property type="evidence" value="ECO:0007669"/>
    <property type="project" value="UniProtKB-UniRule"/>
</dbReference>
<dbReference type="GO" id="GO:0004518">
    <property type="term" value="F:nuclease activity"/>
    <property type="evidence" value="ECO:0007669"/>
    <property type="project" value="TreeGrafter"/>
</dbReference>
<organism evidence="7 8">
    <name type="scientific">Fistulifera solaris</name>
    <name type="common">Oleaginous diatom</name>
    <dbReference type="NCBI Taxonomy" id="1519565"/>
    <lineage>
        <taxon>Eukaryota</taxon>
        <taxon>Sar</taxon>
        <taxon>Stramenopiles</taxon>
        <taxon>Ochrophyta</taxon>
        <taxon>Bacillariophyta</taxon>
        <taxon>Bacillariophyceae</taxon>
        <taxon>Bacillariophycidae</taxon>
        <taxon>Naviculales</taxon>
        <taxon>Naviculaceae</taxon>
        <taxon>Fistulifera</taxon>
    </lineage>
</organism>
<evidence type="ECO:0000256" key="4">
    <source>
        <dbReference type="PIRNR" id="PIRNR017179"/>
    </source>
</evidence>
<evidence type="ECO:0000256" key="3">
    <source>
        <dbReference type="ARBA" id="ARBA00022737"/>
    </source>
</evidence>
<dbReference type="Gene3D" id="2.30.30.140">
    <property type="match status" value="1"/>
</dbReference>
<dbReference type="SUPFAM" id="SSF50199">
    <property type="entry name" value="Staphylococcal nuclease"/>
    <property type="match status" value="5"/>
</dbReference>
<evidence type="ECO:0000256" key="2">
    <source>
        <dbReference type="ARBA" id="ARBA00022490"/>
    </source>
</evidence>
<comment type="caution">
    <text evidence="7">The sequence shown here is derived from an EMBL/GenBank/DDBJ whole genome shotgun (WGS) entry which is preliminary data.</text>
</comment>
<keyword evidence="8" id="KW-1185">Reference proteome</keyword>
<dbReference type="GO" id="GO:0031332">
    <property type="term" value="C:RNAi effector complex"/>
    <property type="evidence" value="ECO:0007669"/>
    <property type="project" value="InterPro"/>
</dbReference>
<dbReference type="InParanoid" id="A0A1Z5KM39"/>
<feature type="domain" description="TNase-like" evidence="6">
    <location>
        <begin position="362"/>
        <end position="512"/>
    </location>
</feature>
<dbReference type="GO" id="GO:0005829">
    <property type="term" value="C:cytosol"/>
    <property type="evidence" value="ECO:0007669"/>
    <property type="project" value="UniProtKB-UniRule"/>
</dbReference>
<dbReference type="PIRSF" id="PIRSF017179">
    <property type="entry name" value="RISC-Tudor-SN"/>
    <property type="match status" value="1"/>
</dbReference>
<dbReference type="FunCoup" id="A0A1Z5KM39">
    <property type="interactions" value="1004"/>
</dbReference>
<feature type="domain" description="TNase-like" evidence="6">
    <location>
        <begin position="544"/>
        <end position="685"/>
    </location>
</feature>
<feature type="compositionally biased region" description="Basic and acidic residues" evidence="5">
    <location>
        <begin position="511"/>
        <end position="520"/>
    </location>
</feature>
<feature type="region of interest" description="Disordered" evidence="5">
    <location>
        <begin position="504"/>
        <end position="531"/>
    </location>
</feature>
<name>A0A1Z5KM39_FISSO</name>
<dbReference type="InterPro" id="IPR035437">
    <property type="entry name" value="SNase_OB-fold_sf"/>
</dbReference>
<dbReference type="GO" id="GO:0006402">
    <property type="term" value="P:mRNA catabolic process"/>
    <property type="evidence" value="ECO:0007669"/>
    <property type="project" value="UniProtKB-UniRule"/>
</dbReference>
<keyword evidence="3" id="KW-0677">Repeat</keyword>
<proteinExistence type="predicted"/>
<dbReference type="SMART" id="SM00318">
    <property type="entry name" value="SNc"/>
    <property type="match status" value="4"/>
</dbReference>
<dbReference type="GO" id="GO:0005634">
    <property type="term" value="C:nucleus"/>
    <property type="evidence" value="ECO:0007669"/>
    <property type="project" value="TreeGrafter"/>
</dbReference>
<dbReference type="SUPFAM" id="SSF63748">
    <property type="entry name" value="Tudor/PWWP/MBT"/>
    <property type="match status" value="1"/>
</dbReference>
<dbReference type="AlphaFoldDB" id="A0A1Z5KM39"/>
<dbReference type="PANTHER" id="PTHR12302">
    <property type="entry name" value="EBNA2 BINDING PROTEIN P100"/>
    <property type="match status" value="1"/>
</dbReference>
<feature type="domain" description="TNase-like" evidence="6">
    <location>
        <begin position="207"/>
        <end position="352"/>
    </location>
</feature>
<accession>A0A1Z5KM39</accession>
<dbReference type="SMART" id="SM00333">
    <property type="entry name" value="TUDOR"/>
    <property type="match status" value="1"/>
</dbReference>
<gene>
    <name evidence="7" type="ORF">FisN_17Lh235</name>
</gene>
<dbReference type="Pfam" id="PF00567">
    <property type="entry name" value="TUDOR"/>
    <property type="match status" value="1"/>
</dbReference>
<dbReference type="InterPro" id="IPR016685">
    <property type="entry name" value="Silence_cplx_Nase-comp_TudorSN"/>
</dbReference>
<evidence type="ECO:0000313" key="7">
    <source>
        <dbReference type="EMBL" id="GAX27383.1"/>
    </source>
</evidence>
<dbReference type="Proteomes" id="UP000198406">
    <property type="component" value="Unassembled WGS sequence"/>
</dbReference>
<dbReference type="InterPro" id="IPR002999">
    <property type="entry name" value="Tudor"/>
</dbReference>
<evidence type="ECO:0000259" key="6">
    <source>
        <dbReference type="PROSITE" id="PS50830"/>
    </source>
</evidence>
<dbReference type="PANTHER" id="PTHR12302:SF2">
    <property type="entry name" value="STAPHYLOCOCCAL NUCLEASE DOMAIN-CONTAINING PROTEIN 1"/>
    <property type="match status" value="1"/>
</dbReference>
<dbReference type="PROSITE" id="PS50830">
    <property type="entry name" value="TNASE_3"/>
    <property type="match status" value="4"/>
</dbReference>
<dbReference type="InterPro" id="IPR016071">
    <property type="entry name" value="Staphylococal_nuclease_OB-fold"/>
</dbReference>
<evidence type="ECO:0000313" key="8">
    <source>
        <dbReference type="Proteomes" id="UP000198406"/>
    </source>
</evidence>
<dbReference type="GO" id="GO:0003723">
    <property type="term" value="F:RNA binding"/>
    <property type="evidence" value="ECO:0007669"/>
    <property type="project" value="UniProtKB-UniRule"/>
</dbReference>
<protein>
    <submittedName>
        <fullName evidence="7">Staphylococcal nuclease domain-containing protein 1</fullName>
    </submittedName>
</protein>
<dbReference type="Gene3D" id="2.40.50.90">
    <property type="match status" value="5"/>
</dbReference>
<dbReference type="Pfam" id="PF00565">
    <property type="entry name" value="SNase"/>
    <property type="match status" value="3"/>
</dbReference>
<comment type="subcellular location">
    <subcellularLocation>
        <location evidence="1 4">Cytoplasm</location>
    </subcellularLocation>
</comment>
<sequence>MATPVTSNPPVILPKEGTARVKSVLSGDTLILLGKATNPQRPPPEVLFTFEGLSAPRMMSKSNPVDEPGAFPAREWLRSLVVGKQVRFETRKQGASAGDRVYGWIFIDEPGKDSIHLCLECVRQGHATPKALKFGDGDGDTAKKDDVADLVEEEDYERQLMKAYNEAKAAQRGIHASVPPVRTVKNAGDDFALLSLVQACQKHASQGRITCVVEYIFDGSRFRCQVIDPELKEFQYAHFNLMLAGASCPRLGNPKAEPPTAPEPFSEEARQFVTARLLQRELKISLYGTDKSSSAAVGTIHHPAGNIAVELLKNGLARMTDWTVRMMPTVDVPPYRMAENSSKRTLKGIWHSYSPPELSSASSLRGTVVEVVSGDTLLILPDGKDYTSEEVLQKVSLASIRAPRPGLANGSRADEPFAAECKERLRALTIGKPVSADIHYEREIPLSLENKEKRAFATISVGKHADVSEVLISEGLATTQFHRDGEETSPRYDELRTAEAIAKAGKKGVHKAQDGKDKAPPRNPIDLTDPKKAKAYSGSLMRAGKTKAVVDFVFNGALFKLYVPAENCFIRFAPNYIRCPQPSPSPGSKQGKAAEPFGDDAKRHARLQLLQRNVEIECSGVTTSGIITGSLFVGQGASRRDYTIELLGGGLSKLDQRKVEFGEVPKHLLDCEQKAREGRIGLWSLEAEVTSAAPIVANGKVEKITETTTTIRLSEIRSGSHFFFHVVSNENIKIVEQNMQTFTQKNGTAGAPCDAKVGRYVAALFDDGSGKSWYRAKILEKKTPGKATVLFIDHGNVAAVPIATHLRPLDVTLGPDRFPAAAKEATLALTVVRSLDTDEGLDAARFLQSTCWGRDLQAVVLSVDPETGRQALTIEGNDGETVNANLIELGLARVAKPPVVDALASRMANPAIITKLASDLNVSQETARRSRVGMWRYGDVGDDDEE</sequence>
<evidence type="ECO:0000256" key="5">
    <source>
        <dbReference type="SAM" id="MobiDB-lite"/>
    </source>
</evidence>
<feature type="domain" description="TNase-like" evidence="6">
    <location>
        <begin position="15"/>
        <end position="177"/>
    </location>
</feature>
<dbReference type="OrthoDB" id="10023235at2759"/>
<dbReference type="CDD" id="cd20379">
    <property type="entry name" value="Tudor_dTUD-like"/>
    <property type="match status" value="1"/>
</dbReference>
<evidence type="ECO:0000256" key="1">
    <source>
        <dbReference type="ARBA" id="ARBA00004496"/>
    </source>
</evidence>